<evidence type="ECO:0000256" key="6">
    <source>
        <dbReference type="ARBA" id="ARBA00023187"/>
    </source>
</evidence>
<proteinExistence type="inferred from homology"/>
<evidence type="ECO:0000256" key="3">
    <source>
        <dbReference type="ARBA" id="ARBA00022664"/>
    </source>
</evidence>
<feature type="region of interest" description="Disordered" evidence="8">
    <location>
        <begin position="1"/>
        <end position="27"/>
    </location>
</feature>
<dbReference type="GO" id="GO:0005684">
    <property type="term" value="C:U2-type spliceosomal complex"/>
    <property type="evidence" value="ECO:0007669"/>
    <property type="project" value="TreeGrafter"/>
</dbReference>
<organism evidence="10 11">
    <name type="scientific">Echria macrotheca</name>
    <dbReference type="NCBI Taxonomy" id="438768"/>
    <lineage>
        <taxon>Eukaryota</taxon>
        <taxon>Fungi</taxon>
        <taxon>Dikarya</taxon>
        <taxon>Ascomycota</taxon>
        <taxon>Pezizomycotina</taxon>
        <taxon>Sordariomycetes</taxon>
        <taxon>Sordariomycetidae</taxon>
        <taxon>Sordariales</taxon>
        <taxon>Schizotheciaceae</taxon>
        <taxon>Echria</taxon>
    </lineage>
</organism>
<keyword evidence="7" id="KW-0539">Nucleus</keyword>
<feature type="region of interest" description="Disordered" evidence="8">
    <location>
        <begin position="421"/>
        <end position="442"/>
    </location>
</feature>
<feature type="compositionally biased region" description="Basic and acidic residues" evidence="8">
    <location>
        <begin position="333"/>
        <end position="370"/>
    </location>
</feature>
<feature type="domain" description="CBF1-interacting co-repressor CIR N-terminal" evidence="9">
    <location>
        <begin position="11"/>
        <end position="47"/>
    </location>
</feature>
<dbReference type="Pfam" id="PF10197">
    <property type="entry name" value="Cir_N"/>
    <property type="match status" value="1"/>
</dbReference>
<feature type="compositionally biased region" description="Basic residues" evidence="8">
    <location>
        <begin position="183"/>
        <end position="196"/>
    </location>
</feature>
<sequence>MGSGDLNMKKSWHPQRSGNVAATQKAEAEAIAERKKLQQRLQEIEEERRKEEIQKALEAAGGKRRVDRVEWMYSGPTDGQGGDSAENEAYLLGKRRIDKLLQDNEVKKLSKQPSQDVIATVPTIGNLRDVATKIREDPLLAIKRQEQQAYEAMMNDPIKRRQLLASMGIEDPNEKKRKEERREKHRGHHRSHREHRSGRDDERHSHRRRSDSRDRSRSPRRHRSRSPRRDRHSGRDRSRSPRRDRSRSPRTTDNADGPKRRRRDSSSDRRQGSRSRGDRDRKRRDSPSPKRYRSPSPDGRDRKSGGAVRLADVRSRYRDSKGTATSRSTSPLPKKDRSPVRDGLRPFERRGGQEKGFKPRRDYERDDKPRGFGGPLSNDTTANQEKLEQERARKLAAMQEAATDLDLDRERRLAAIEAAERARQEADDKIRQRNKKYGGDAGFTNSLFSRAADLKIADRVRAG</sequence>
<keyword evidence="5" id="KW-0175">Coiled coil</keyword>
<feature type="compositionally biased region" description="Basic residues" evidence="8">
    <location>
        <begin position="218"/>
        <end position="232"/>
    </location>
</feature>
<keyword evidence="4" id="KW-0747">Spliceosome</keyword>
<evidence type="ECO:0000256" key="7">
    <source>
        <dbReference type="ARBA" id="ARBA00023242"/>
    </source>
</evidence>
<dbReference type="InterPro" id="IPR051376">
    <property type="entry name" value="CWC25_splicing_factor"/>
</dbReference>
<evidence type="ECO:0000256" key="5">
    <source>
        <dbReference type="ARBA" id="ARBA00023054"/>
    </source>
</evidence>
<gene>
    <name evidence="10" type="ORF">QBC47DRAFT_375479</name>
</gene>
<dbReference type="InterPro" id="IPR022209">
    <property type="entry name" value="CWC25"/>
</dbReference>
<evidence type="ECO:0000313" key="11">
    <source>
        <dbReference type="Proteomes" id="UP001239445"/>
    </source>
</evidence>
<dbReference type="Proteomes" id="UP001239445">
    <property type="component" value="Unassembled WGS sequence"/>
</dbReference>
<evidence type="ECO:0000313" key="10">
    <source>
        <dbReference type="EMBL" id="KAK1758689.1"/>
    </source>
</evidence>
<dbReference type="PANTHER" id="PTHR16196">
    <property type="entry name" value="CELL CYCLE CONTROL PROTEIN CWF25"/>
    <property type="match status" value="1"/>
</dbReference>
<feature type="compositionally biased region" description="Basic and acidic residues" evidence="8">
    <location>
        <begin position="172"/>
        <end position="182"/>
    </location>
</feature>
<evidence type="ECO:0000256" key="2">
    <source>
        <dbReference type="ARBA" id="ARBA00006695"/>
    </source>
</evidence>
<comment type="caution">
    <text evidence="10">The sequence shown here is derived from an EMBL/GenBank/DDBJ whole genome shotgun (WGS) entry which is preliminary data.</text>
</comment>
<dbReference type="GO" id="GO:0000398">
    <property type="term" value="P:mRNA splicing, via spliceosome"/>
    <property type="evidence" value="ECO:0007669"/>
    <property type="project" value="TreeGrafter"/>
</dbReference>
<dbReference type="SMART" id="SM01083">
    <property type="entry name" value="Cir_N"/>
    <property type="match status" value="1"/>
</dbReference>
<dbReference type="AlphaFoldDB" id="A0AAJ0BK97"/>
<protein>
    <submittedName>
        <fullName evidence="10">Pre-mRNA-splicing factor CWC25</fullName>
    </submittedName>
</protein>
<evidence type="ECO:0000259" key="9">
    <source>
        <dbReference type="SMART" id="SM01083"/>
    </source>
</evidence>
<name>A0AAJ0BK97_9PEZI</name>
<evidence type="ECO:0000256" key="8">
    <source>
        <dbReference type="SAM" id="MobiDB-lite"/>
    </source>
</evidence>
<dbReference type="EMBL" id="MU839829">
    <property type="protein sequence ID" value="KAK1758689.1"/>
    <property type="molecule type" value="Genomic_DNA"/>
</dbReference>
<feature type="compositionally biased region" description="Basic and acidic residues" evidence="8">
    <location>
        <begin position="233"/>
        <end position="247"/>
    </location>
</feature>
<accession>A0AAJ0BK97</accession>
<feature type="compositionally biased region" description="Basic and acidic residues" evidence="8">
    <location>
        <begin position="421"/>
        <end position="431"/>
    </location>
</feature>
<comment type="subcellular location">
    <subcellularLocation>
        <location evidence="1">Nucleus</location>
    </subcellularLocation>
</comment>
<dbReference type="PANTHER" id="PTHR16196:SF0">
    <property type="entry name" value="PRE-MRNA-SPLICING FACTOR CWC25 HOMOLOG"/>
    <property type="match status" value="1"/>
</dbReference>
<keyword evidence="3" id="KW-0507">mRNA processing</keyword>
<keyword evidence="11" id="KW-1185">Reference proteome</keyword>
<dbReference type="InterPro" id="IPR019339">
    <property type="entry name" value="CIR_N_dom"/>
</dbReference>
<feature type="compositionally biased region" description="Basic and acidic residues" evidence="8">
    <location>
        <begin position="264"/>
        <end position="288"/>
    </location>
</feature>
<comment type="similarity">
    <text evidence="2">Belongs to the CWC25 family.</text>
</comment>
<evidence type="ECO:0000256" key="1">
    <source>
        <dbReference type="ARBA" id="ARBA00004123"/>
    </source>
</evidence>
<dbReference type="Pfam" id="PF12542">
    <property type="entry name" value="CWC25"/>
    <property type="match status" value="1"/>
</dbReference>
<evidence type="ECO:0000256" key="4">
    <source>
        <dbReference type="ARBA" id="ARBA00022728"/>
    </source>
</evidence>
<feature type="compositionally biased region" description="Polar residues" evidence="8">
    <location>
        <begin position="322"/>
        <end position="331"/>
    </location>
</feature>
<reference evidence="10" key="1">
    <citation type="submission" date="2023-06" db="EMBL/GenBank/DDBJ databases">
        <title>Genome-scale phylogeny and comparative genomics of the fungal order Sordariales.</title>
        <authorList>
            <consortium name="Lawrence Berkeley National Laboratory"/>
            <person name="Hensen N."/>
            <person name="Bonometti L."/>
            <person name="Westerberg I."/>
            <person name="Brannstrom I.O."/>
            <person name="Guillou S."/>
            <person name="Cros-Aarteil S."/>
            <person name="Calhoun S."/>
            <person name="Haridas S."/>
            <person name="Kuo A."/>
            <person name="Mondo S."/>
            <person name="Pangilinan J."/>
            <person name="Riley R."/>
            <person name="Labutti K."/>
            <person name="Andreopoulos B."/>
            <person name="Lipzen A."/>
            <person name="Chen C."/>
            <person name="Yanf M."/>
            <person name="Daum C."/>
            <person name="Ng V."/>
            <person name="Clum A."/>
            <person name="Steindorff A."/>
            <person name="Ohm R."/>
            <person name="Martin F."/>
            <person name="Silar P."/>
            <person name="Natvig D."/>
            <person name="Lalanne C."/>
            <person name="Gautier V."/>
            <person name="Ament-Velasquez S.L."/>
            <person name="Kruys A."/>
            <person name="Hutchinson M.I."/>
            <person name="Powell A.J."/>
            <person name="Barry K."/>
            <person name="Miller A.N."/>
            <person name="Grigoriev I.V."/>
            <person name="Debuchy R."/>
            <person name="Gladieux P."/>
            <person name="Thoren M.H."/>
            <person name="Johannesson H."/>
        </authorList>
    </citation>
    <scope>NUCLEOTIDE SEQUENCE</scope>
    <source>
        <strain evidence="10">PSN4</strain>
    </source>
</reference>
<keyword evidence="6" id="KW-0508">mRNA splicing</keyword>
<feature type="region of interest" description="Disordered" evidence="8">
    <location>
        <begin position="161"/>
        <end position="401"/>
    </location>
</feature>
<feature type="compositionally biased region" description="Basic and acidic residues" evidence="8">
    <location>
        <begin position="311"/>
        <end position="321"/>
    </location>
</feature>